<dbReference type="InterPro" id="IPR052751">
    <property type="entry name" value="Plant_MAPKKK"/>
</dbReference>
<dbReference type="InterPro" id="IPR011009">
    <property type="entry name" value="Kinase-like_dom_sf"/>
</dbReference>
<evidence type="ECO:0000259" key="1">
    <source>
        <dbReference type="PROSITE" id="PS50011"/>
    </source>
</evidence>
<keyword evidence="3" id="KW-1185">Reference proteome</keyword>
<dbReference type="InParanoid" id="A0A2R6QFZ9"/>
<dbReference type="InterPro" id="IPR000719">
    <property type="entry name" value="Prot_kinase_dom"/>
</dbReference>
<sequence length="202" mass="22183">MAVKSAEISVSGSILKEREALTNIGRCPNVIRCFGDKITIGENGEMVYNLLLEFASGGTLADLIKKPGGSGMSESDKKDVGAKFKVKIGDFGLAKRVNQNKKGKLDPYMRGTPTYLSPEVVTDCIQEPPSDIWAFGCIEFEMVTGKPQWFHKQDMNAEALLCMIGEGLVDDDDDDNDEVEEGDESLVADEVDSWMILFESDE</sequence>
<dbReference type="PANTHER" id="PTHR48011:SF56">
    <property type="entry name" value="PROTEIN KINASE DOMAIN-CONTAINING PROTEIN"/>
    <property type="match status" value="1"/>
</dbReference>
<dbReference type="AlphaFoldDB" id="A0A2R6QFZ9"/>
<dbReference type="EMBL" id="NKQK01000016">
    <property type="protein sequence ID" value="PSS07567.1"/>
    <property type="molecule type" value="Genomic_DNA"/>
</dbReference>
<comment type="caution">
    <text evidence="2">The sequence shown here is derived from an EMBL/GenBank/DDBJ whole genome shotgun (WGS) entry which is preliminary data.</text>
</comment>
<dbReference type="PROSITE" id="PS50011">
    <property type="entry name" value="PROTEIN_KINASE_DOM"/>
    <property type="match status" value="1"/>
</dbReference>
<accession>A0A2R6QFZ9</accession>
<name>A0A2R6QFZ9_ACTCC</name>
<dbReference type="Proteomes" id="UP000241394">
    <property type="component" value="Chromosome LG16"/>
</dbReference>
<proteinExistence type="predicted"/>
<reference evidence="3" key="2">
    <citation type="journal article" date="2018" name="BMC Genomics">
        <title>A manually annotated Actinidia chinensis var. chinensis (kiwifruit) genome highlights the challenges associated with draft genomes and gene prediction in plants.</title>
        <authorList>
            <person name="Pilkington S.M."/>
            <person name="Crowhurst R."/>
            <person name="Hilario E."/>
            <person name="Nardozza S."/>
            <person name="Fraser L."/>
            <person name="Peng Y."/>
            <person name="Gunaseelan K."/>
            <person name="Simpson R."/>
            <person name="Tahir J."/>
            <person name="Deroles S.C."/>
            <person name="Templeton K."/>
            <person name="Luo Z."/>
            <person name="Davy M."/>
            <person name="Cheng C."/>
            <person name="McNeilage M."/>
            <person name="Scaglione D."/>
            <person name="Liu Y."/>
            <person name="Zhang Q."/>
            <person name="Datson P."/>
            <person name="De Silva N."/>
            <person name="Gardiner S.E."/>
            <person name="Bassett H."/>
            <person name="Chagne D."/>
            <person name="McCallum J."/>
            <person name="Dzierzon H."/>
            <person name="Deng C."/>
            <person name="Wang Y.Y."/>
            <person name="Barron L."/>
            <person name="Manako K."/>
            <person name="Bowen J."/>
            <person name="Foster T.M."/>
            <person name="Erridge Z.A."/>
            <person name="Tiffin H."/>
            <person name="Waite C.N."/>
            <person name="Davies K.M."/>
            <person name="Grierson E.P."/>
            <person name="Laing W.A."/>
            <person name="Kirk R."/>
            <person name="Chen X."/>
            <person name="Wood M."/>
            <person name="Montefiori M."/>
            <person name="Brummell D.A."/>
            <person name="Schwinn K.E."/>
            <person name="Catanach A."/>
            <person name="Fullerton C."/>
            <person name="Li D."/>
            <person name="Meiyalaghan S."/>
            <person name="Nieuwenhuizen N."/>
            <person name="Read N."/>
            <person name="Prakash R."/>
            <person name="Hunter D."/>
            <person name="Zhang H."/>
            <person name="McKenzie M."/>
            <person name="Knabel M."/>
            <person name="Harris A."/>
            <person name="Allan A.C."/>
            <person name="Gleave A."/>
            <person name="Chen A."/>
            <person name="Janssen B.J."/>
            <person name="Plunkett B."/>
            <person name="Ampomah-Dwamena C."/>
            <person name="Voogd C."/>
            <person name="Leif D."/>
            <person name="Lafferty D."/>
            <person name="Souleyre E.J.F."/>
            <person name="Varkonyi-Gasic E."/>
            <person name="Gambi F."/>
            <person name="Hanley J."/>
            <person name="Yao J.L."/>
            <person name="Cheung J."/>
            <person name="David K.M."/>
            <person name="Warren B."/>
            <person name="Marsh K."/>
            <person name="Snowden K.C."/>
            <person name="Lin-Wang K."/>
            <person name="Brian L."/>
            <person name="Martinez-Sanchez M."/>
            <person name="Wang M."/>
            <person name="Ileperuma N."/>
            <person name="Macnee N."/>
            <person name="Campin R."/>
            <person name="McAtee P."/>
            <person name="Drummond R.S.M."/>
            <person name="Espley R.V."/>
            <person name="Ireland H.S."/>
            <person name="Wu R."/>
            <person name="Atkinson R.G."/>
            <person name="Karunairetnam S."/>
            <person name="Bulley S."/>
            <person name="Chunkath S."/>
            <person name="Hanley Z."/>
            <person name="Storey R."/>
            <person name="Thrimawithana A.H."/>
            <person name="Thomson S."/>
            <person name="David C."/>
            <person name="Testolin R."/>
            <person name="Huang H."/>
            <person name="Hellens R.P."/>
            <person name="Schaffer R.J."/>
        </authorList>
    </citation>
    <scope>NUCLEOTIDE SEQUENCE [LARGE SCALE GENOMIC DNA]</scope>
    <source>
        <strain evidence="3">cv. Red5</strain>
    </source>
</reference>
<evidence type="ECO:0000313" key="3">
    <source>
        <dbReference type="Proteomes" id="UP000241394"/>
    </source>
</evidence>
<dbReference type="Pfam" id="PF00069">
    <property type="entry name" value="Pkinase"/>
    <property type="match status" value="1"/>
</dbReference>
<dbReference type="GO" id="GO:0007165">
    <property type="term" value="P:signal transduction"/>
    <property type="evidence" value="ECO:0007669"/>
    <property type="project" value="TreeGrafter"/>
</dbReference>
<dbReference type="OMA" id="CLENNPY"/>
<feature type="domain" description="Protein kinase" evidence="1">
    <location>
        <begin position="1"/>
        <end position="202"/>
    </location>
</feature>
<dbReference type="SUPFAM" id="SSF56112">
    <property type="entry name" value="Protein kinase-like (PK-like)"/>
    <property type="match status" value="1"/>
</dbReference>
<reference evidence="2 3" key="1">
    <citation type="submission" date="2017-07" db="EMBL/GenBank/DDBJ databases">
        <title>An improved, manually edited Actinidia chinensis var. chinensis (kiwifruit) genome highlights the challenges associated with draft genomes and gene prediction in plants.</title>
        <authorList>
            <person name="Pilkington S."/>
            <person name="Crowhurst R."/>
            <person name="Hilario E."/>
            <person name="Nardozza S."/>
            <person name="Fraser L."/>
            <person name="Peng Y."/>
            <person name="Gunaseelan K."/>
            <person name="Simpson R."/>
            <person name="Tahir J."/>
            <person name="Deroles S."/>
            <person name="Templeton K."/>
            <person name="Luo Z."/>
            <person name="Davy M."/>
            <person name="Cheng C."/>
            <person name="Mcneilage M."/>
            <person name="Scaglione D."/>
            <person name="Liu Y."/>
            <person name="Zhang Q."/>
            <person name="Datson P."/>
            <person name="De Silva N."/>
            <person name="Gardiner S."/>
            <person name="Bassett H."/>
            <person name="Chagne D."/>
            <person name="Mccallum J."/>
            <person name="Dzierzon H."/>
            <person name="Deng C."/>
            <person name="Wang Y.-Y."/>
            <person name="Barron N."/>
            <person name="Manako K."/>
            <person name="Bowen J."/>
            <person name="Foster T."/>
            <person name="Erridge Z."/>
            <person name="Tiffin H."/>
            <person name="Waite C."/>
            <person name="Davies K."/>
            <person name="Grierson E."/>
            <person name="Laing W."/>
            <person name="Kirk R."/>
            <person name="Chen X."/>
            <person name="Wood M."/>
            <person name="Montefiori M."/>
            <person name="Brummell D."/>
            <person name="Schwinn K."/>
            <person name="Catanach A."/>
            <person name="Fullerton C."/>
            <person name="Li D."/>
            <person name="Meiyalaghan S."/>
            <person name="Nieuwenhuizen N."/>
            <person name="Read N."/>
            <person name="Prakash R."/>
            <person name="Hunter D."/>
            <person name="Zhang H."/>
            <person name="Mckenzie M."/>
            <person name="Knabel M."/>
            <person name="Harris A."/>
            <person name="Allan A."/>
            <person name="Chen A."/>
            <person name="Janssen B."/>
            <person name="Plunkett B."/>
            <person name="Dwamena C."/>
            <person name="Voogd C."/>
            <person name="Leif D."/>
            <person name="Lafferty D."/>
            <person name="Souleyre E."/>
            <person name="Varkonyi-Gasic E."/>
            <person name="Gambi F."/>
            <person name="Hanley J."/>
            <person name="Yao J.-L."/>
            <person name="Cheung J."/>
            <person name="David K."/>
            <person name="Warren B."/>
            <person name="Marsh K."/>
            <person name="Snowden K."/>
            <person name="Lin-Wang K."/>
            <person name="Brian L."/>
            <person name="Martinez-Sanchez M."/>
            <person name="Wang M."/>
            <person name="Ileperuma N."/>
            <person name="Macnee N."/>
            <person name="Campin R."/>
            <person name="Mcatee P."/>
            <person name="Drummond R."/>
            <person name="Espley R."/>
            <person name="Ireland H."/>
            <person name="Wu R."/>
            <person name="Atkinson R."/>
            <person name="Karunairetnam S."/>
            <person name="Bulley S."/>
            <person name="Chunkath S."/>
            <person name="Hanley Z."/>
            <person name="Storey R."/>
            <person name="Thrimawithana A."/>
            <person name="Thomson S."/>
            <person name="David C."/>
            <person name="Testolin R."/>
        </authorList>
    </citation>
    <scope>NUCLEOTIDE SEQUENCE [LARGE SCALE GENOMIC DNA]</scope>
    <source>
        <strain evidence="3">cv. Red5</strain>
        <tissue evidence="2">Young leaf</tissue>
    </source>
</reference>
<keyword evidence="2" id="KW-0808">Transferase</keyword>
<gene>
    <name evidence="2" type="ORF">CEY00_Acc17916</name>
</gene>
<dbReference type="Gramene" id="PSS07567">
    <property type="protein sequence ID" value="PSS07567"/>
    <property type="gene ID" value="CEY00_Acc17916"/>
</dbReference>
<evidence type="ECO:0000313" key="2">
    <source>
        <dbReference type="EMBL" id="PSS07567.1"/>
    </source>
</evidence>
<protein>
    <submittedName>
        <fullName evidence="2">Mitogen-activated protein kinase kinase</fullName>
    </submittedName>
</protein>
<dbReference type="OrthoDB" id="8693905at2759"/>
<dbReference type="PANTHER" id="PTHR48011">
    <property type="entry name" value="CCR4-NOT TRANSCRIPTIONAL COMPLEX SUBUNIT CAF120-RELATED"/>
    <property type="match status" value="1"/>
</dbReference>
<keyword evidence="2" id="KW-0418">Kinase</keyword>
<dbReference type="Gene3D" id="1.10.510.10">
    <property type="entry name" value="Transferase(Phosphotransferase) domain 1"/>
    <property type="match status" value="2"/>
</dbReference>
<dbReference type="GO" id="GO:0004672">
    <property type="term" value="F:protein kinase activity"/>
    <property type="evidence" value="ECO:0007669"/>
    <property type="project" value="InterPro"/>
</dbReference>
<dbReference type="GO" id="GO:0005524">
    <property type="term" value="F:ATP binding"/>
    <property type="evidence" value="ECO:0007669"/>
    <property type="project" value="InterPro"/>
</dbReference>
<organism evidence="2 3">
    <name type="scientific">Actinidia chinensis var. chinensis</name>
    <name type="common">Chinese soft-hair kiwi</name>
    <dbReference type="NCBI Taxonomy" id="1590841"/>
    <lineage>
        <taxon>Eukaryota</taxon>
        <taxon>Viridiplantae</taxon>
        <taxon>Streptophyta</taxon>
        <taxon>Embryophyta</taxon>
        <taxon>Tracheophyta</taxon>
        <taxon>Spermatophyta</taxon>
        <taxon>Magnoliopsida</taxon>
        <taxon>eudicotyledons</taxon>
        <taxon>Gunneridae</taxon>
        <taxon>Pentapetalae</taxon>
        <taxon>asterids</taxon>
        <taxon>Ericales</taxon>
        <taxon>Actinidiaceae</taxon>
        <taxon>Actinidia</taxon>
    </lineage>
</organism>